<feature type="region of interest" description="Disordered" evidence="1">
    <location>
        <begin position="1"/>
        <end position="29"/>
    </location>
</feature>
<feature type="region of interest" description="Disordered" evidence="1">
    <location>
        <begin position="44"/>
        <end position="65"/>
    </location>
</feature>
<protein>
    <submittedName>
        <fullName evidence="2">Uncharacterized protein</fullName>
    </submittedName>
</protein>
<evidence type="ECO:0000313" key="3">
    <source>
        <dbReference type="Proteomes" id="UP000316628"/>
    </source>
</evidence>
<proteinExistence type="predicted"/>
<dbReference type="EMBL" id="VFPP01000001">
    <property type="protein sequence ID" value="TQM84383.1"/>
    <property type="molecule type" value="Genomic_DNA"/>
</dbReference>
<gene>
    <name evidence="2" type="ORF">FHX81_6827</name>
</gene>
<name>A0A543JNH7_9PSEU</name>
<sequence length="65" mass="6296">MSADARSGGLAVARGSADPAPPSSPTRPALTAAAGLIRVLKPIAESAPQAGSTMAPAVVEEKSAN</sequence>
<accession>A0A543JNH7</accession>
<dbReference type="Proteomes" id="UP000316628">
    <property type="component" value="Unassembled WGS sequence"/>
</dbReference>
<dbReference type="AlphaFoldDB" id="A0A543JNH7"/>
<comment type="caution">
    <text evidence="2">The sequence shown here is derived from an EMBL/GenBank/DDBJ whole genome shotgun (WGS) entry which is preliminary data.</text>
</comment>
<dbReference type="RefSeq" id="WP_141982573.1">
    <property type="nucleotide sequence ID" value="NZ_VFPP01000001.1"/>
</dbReference>
<evidence type="ECO:0000313" key="2">
    <source>
        <dbReference type="EMBL" id="TQM84383.1"/>
    </source>
</evidence>
<keyword evidence="3" id="KW-1185">Reference proteome</keyword>
<reference evidence="2 3" key="1">
    <citation type="submission" date="2019-06" db="EMBL/GenBank/DDBJ databases">
        <title>Sequencing the genomes of 1000 actinobacteria strains.</title>
        <authorList>
            <person name="Klenk H.-P."/>
        </authorList>
    </citation>
    <scope>NUCLEOTIDE SEQUENCE [LARGE SCALE GENOMIC DNA]</scope>
    <source>
        <strain evidence="2 3">DSM 45456</strain>
    </source>
</reference>
<evidence type="ECO:0000256" key="1">
    <source>
        <dbReference type="SAM" id="MobiDB-lite"/>
    </source>
</evidence>
<organism evidence="2 3">
    <name type="scientific">Saccharothrix saharensis</name>
    <dbReference type="NCBI Taxonomy" id="571190"/>
    <lineage>
        <taxon>Bacteria</taxon>
        <taxon>Bacillati</taxon>
        <taxon>Actinomycetota</taxon>
        <taxon>Actinomycetes</taxon>
        <taxon>Pseudonocardiales</taxon>
        <taxon>Pseudonocardiaceae</taxon>
        <taxon>Saccharothrix</taxon>
    </lineage>
</organism>
<dbReference type="OrthoDB" id="9987319at2"/>